<evidence type="ECO:0000256" key="1">
    <source>
        <dbReference type="SAM" id="Phobius"/>
    </source>
</evidence>
<name>W8CTY1_RAOPL</name>
<gene>
    <name evidence="2" type="ORF">pKpNDM1_00168</name>
</gene>
<sequence length="151" mass="16933">MFSDKPGDIHKMNFIKLIILFAVVALLVYGFSGLSGKDSVAFTFLSFGFSAVIAAFFWIMIVLLVALYLFASSSISIYPKMLFLEGTLFGWWYFVFNFLIPDGQSLTLLGVNIYNLGGYFIYGTTVLIGIGIVMMMFRRSTNQVDKVKKHG</sequence>
<geneLocation type="plasmid" evidence="2">
    <name>pKpNDM1</name>
</geneLocation>
<feature type="transmembrane region" description="Helical" evidence="1">
    <location>
        <begin position="82"/>
        <end position="100"/>
    </location>
</feature>
<proteinExistence type="predicted"/>
<dbReference type="AlphaFoldDB" id="W8CTY1"/>
<evidence type="ECO:0000313" key="2">
    <source>
        <dbReference type="EMBL" id="AGO89061.1"/>
    </source>
</evidence>
<feature type="transmembrane region" description="Helical" evidence="1">
    <location>
        <begin position="12"/>
        <end position="32"/>
    </location>
</feature>
<protein>
    <submittedName>
        <fullName evidence="2">Uncharacterized protein</fullName>
    </submittedName>
</protein>
<organism evidence="2">
    <name type="scientific">Raoultella planticola</name>
    <name type="common">Klebsiella planticola</name>
    <dbReference type="NCBI Taxonomy" id="575"/>
    <lineage>
        <taxon>Bacteria</taxon>
        <taxon>Pseudomonadati</taxon>
        <taxon>Pseudomonadota</taxon>
        <taxon>Gammaproteobacteria</taxon>
        <taxon>Enterobacterales</taxon>
        <taxon>Enterobacteriaceae</taxon>
        <taxon>Klebsiella/Raoultella group</taxon>
        <taxon>Raoultella</taxon>
    </lineage>
</organism>
<keyword evidence="1" id="KW-0812">Transmembrane</keyword>
<feature type="transmembrane region" description="Helical" evidence="1">
    <location>
        <begin position="44"/>
        <end position="70"/>
    </location>
</feature>
<feature type="transmembrane region" description="Helical" evidence="1">
    <location>
        <begin position="120"/>
        <end position="137"/>
    </location>
</feature>
<accession>W8CTY1</accession>
<keyword evidence="2" id="KW-0614">Plasmid</keyword>
<keyword evidence="1" id="KW-0472">Membrane</keyword>
<reference evidence="2" key="1">
    <citation type="journal article" date="2014" name="PLoS ONE">
        <title>Sequential Isolation in a Patient of Raoultella planticola and Escherichia coli Bearing a Novel ISCR1 Element Carrying blaNDM-1.</title>
        <authorList>
            <person name="Li J."/>
            <person name="Lan R."/>
            <person name="Xiong Y."/>
            <person name="Ye C."/>
            <person name="Yuan M."/>
            <person name="Liu X."/>
            <person name="Chen X."/>
            <person name="Yu D."/>
            <person name="Liu B."/>
            <person name="Lin W."/>
            <person name="Bai X."/>
            <person name="Wang Y."/>
            <person name="Sun Q."/>
            <person name="Wang Y."/>
            <person name="Zhao H."/>
            <person name="Meng Q."/>
            <person name="Chen Q."/>
            <person name="Zhao A."/>
            <person name="Xu J."/>
        </authorList>
    </citation>
    <scope>NUCLEOTIDE SEQUENCE</scope>
    <source>
        <strain evidence="2">KpNDM1</strain>
        <plasmid evidence="2">pKpNDM1</plasmid>
    </source>
</reference>
<dbReference type="EMBL" id="JX515588">
    <property type="protein sequence ID" value="AGO89061.1"/>
    <property type="molecule type" value="Genomic_DNA"/>
</dbReference>
<keyword evidence="1" id="KW-1133">Transmembrane helix</keyword>